<sequence length="110" mass="12686">MNLIASFHRASPVCLVLMDAFSSLKEKNSGKLFQSRRHIENTFAAYPTNLCVAKAKAKRLIVRLVSMAGTGYYYMMTRNRLKTRPLEFMKYDPIVNKHVLFVEQKVKKGK</sequence>
<evidence type="ECO:0000256" key="3">
    <source>
        <dbReference type="ARBA" id="ARBA00022980"/>
    </source>
</evidence>
<evidence type="ECO:0000256" key="6">
    <source>
        <dbReference type="ARBA" id="ARBA00035275"/>
    </source>
</evidence>
<dbReference type="SUPFAM" id="SSF57829">
    <property type="entry name" value="Zn-binding ribosomal proteins"/>
    <property type="match status" value="1"/>
</dbReference>
<evidence type="ECO:0000256" key="4">
    <source>
        <dbReference type="ARBA" id="ARBA00023128"/>
    </source>
</evidence>
<protein>
    <recommendedName>
        <fullName evidence="6">Large ribosomal subunit protein bL33m</fullName>
    </recommendedName>
    <alternativeName>
        <fullName evidence="7">39S ribosomal protein L33, mitochondrial</fullName>
    </alternativeName>
</protein>
<evidence type="ECO:0000313" key="9">
    <source>
        <dbReference type="Proteomes" id="UP001159405"/>
    </source>
</evidence>
<dbReference type="Pfam" id="PF00471">
    <property type="entry name" value="Ribosomal_L33"/>
    <property type="match status" value="1"/>
</dbReference>
<dbReference type="Gene3D" id="2.20.28.120">
    <property type="entry name" value="Ribosomal protein L33"/>
    <property type="match status" value="1"/>
</dbReference>
<evidence type="ECO:0000313" key="8">
    <source>
        <dbReference type="EMBL" id="CAH3150203.1"/>
    </source>
</evidence>
<keyword evidence="9" id="KW-1185">Reference proteome</keyword>
<comment type="caution">
    <text evidence="8">The sequence shown here is derived from an EMBL/GenBank/DDBJ whole genome shotgun (WGS) entry which is preliminary data.</text>
</comment>
<dbReference type="InterPro" id="IPR011332">
    <property type="entry name" value="Ribosomal_zn-bd"/>
</dbReference>
<dbReference type="PANTHER" id="PTHR47037:SF1">
    <property type="entry name" value="LARGE RIBOSOMAL SUBUNIT PROTEIN BL33M"/>
    <property type="match status" value="1"/>
</dbReference>
<keyword evidence="3" id="KW-0689">Ribosomal protein</keyword>
<accession>A0ABN8PX10</accession>
<dbReference type="Proteomes" id="UP001159405">
    <property type="component" value="Unassembled WGS sequence"/>
</dbReference>
<evidence type="ECO:0000256" key="7">
    <source>
        <dbReference type="ARBA" id="ARBA00035436"/>
    </source>
</evidence>
<evidence type="ECO:0000256" key="1">
    <source>
        <dbReference type="ARBA" id="ARBA00004173"/>
    </source>
</evidence>
<proteinExistence type="inferred from homology"/>
<comment type="similarity">
    <text evidence="2">Belongs to the bacterial ribosomal protein bL33 family.</text>
</comment>
<dbReference type="EMBL" id="CALNXK010000088">
    <property type="protein sequence ID" value="CAH3150203.1"/>
    <property type="molecule type" value="Genomic_DNA"/>
</dbReference>
<dbReference type="PANTHER" id="PTHR47037">
    <property type="entry name" value="39S RIBOSOMAL PROTEIN L33, MITOCHONDRIAL"/>
    <property type="match status" value="1"/>
</dbReference>
<dbReference type="InterPro" id="IPR001705">
    <property type="entry name" value="Ribosomal_bL33"/>
</dbReference>
<keyword evidence="5" id="KW-0687">Ribonucleoprotein</keyword>
<keyword evidence="4" id="KW-0496">Mitochondrion</keyword>
<evidence type="ECO:0000256" key="2">
    <source>
        <dbReference type="ARBA" id="ARBA00007596"/>
    </source>
</evidence>
<organism evidence="8 9">
    <name type="scientific">Porites lobata</name>
    <dbReference type="NCBI Taxonomy" id="104759"/>
    <lineage>
        <taxon>Eukaryota</taxon>
        <taxon>Metazoa</taxon>
        <taxon>Cnidaria</taxon>
        <taxon>Anthozoa</taxon>
        <taxon>Hexacorallia</taxon>
        <taxon>Scleractinia</taxon>
        <taxon>Fungiina</taxon>
        <taxon>Poritidae</taxon>
        <taxon>Porites</taxon>
    </lineage>
</organism>
<dbReference type="InterPro" id="IPR052008">
    <property type="entry name" value="Mitoribosomal_protein_bL33"/>
</dbReference>
<dbReference type="InterPro" id="IPR038584">
    <property type="entry name" value="Ribosomal_bL33_sf"/>
</dbReference>
<name>A0ABN8PX10_9CNID</name>
<gene>
    <name evidence="8" type="ORF">PLOB_00047305</name>
</gene>
<dbReference type="NCBIfam" id="TIGR01023">
    <property type="entry name" value="rpmG_bact"/>
    <property type="match status" value="1"/>
</dbReference>
<evidence type="ECO:0000256" key="5">
    <source>
        <dbReference type="ARBA" id="ARBA00023274"/>
    </source>
</evidence>
<comment type="subcellular location">
    <subcellularLocation>
        <location evidence="1">Mitochondrion</location>
    </subcellularLocation>
</comment>
<reference evidence="8 9" key="1">
    <citation type="submission" date="2022-05" db="EMBL/GenBank/DDBJ databases">
        <authorList>
            <consortium name="Genoscope - CEA"/>
            <person name="William W."/>
        </authorList>
    </citation>
    <scope>NUCLEOTIDE SEQUENCE [LARGE SCALE GENOMIC DNA]</scope>
</reference>